<evidence type="ECO:0000313" key="1">
    <source>
        <dbReference type="EMBL" id="MPR01177.1"/>
    </source>
</evidence>
<dbReference type="Proteomes" id="UP000326112">
    <property type="component" value="Unassembled WGS sequence"/>
</dbReference>
<reference evidence="1 2" key="1">
    <citation type="journal article" date="2020" name="Int. J. Syst. Evol. Microbiol.">
        <title>Pseudomonas kitaguniensis sp. nov., a pathogen causing bacterial rot of Welsh onion in Japan.</title>
        <authorList>
            <person name="Sawada H."/>
            <person name="Fujikawa T."/>
            <person name="Nishiwaki Y."/>
            <person name="Horita H."/>
        </authorList>
    </citation>
    <scope>NUCLEOTIDE SEQUENCE [LARGE SCALE GENOMIC DNA]</scope>
    <source>
        <strain evidence="1 2">MAFF 212408</strain>
    </source>
</reference>
<reference evidence="1 2" key="2">
    <citation type="journal article" date="2023" name="Plant Pathol.">
        <title>Dismantling and reorganizing Pseudomonas marginalis sensu#lato.</title>
        <authorList>
            <person name="Sawada H."/>
            <person name="Fujikawa T."/>
            <person name="Satou M."/>
        </authorList>
    </citation>
    <scope>NUCLEOTIDE SEQUENCE [LARGE SCALE GENOMIC DNA]</scope>
    <source>
        <strain evidence="1 2">MAFF 212408</strain>
    </source>
</reference>
<gene>
    <name evidence="1" type="ORF">F0169_03255</name>
</gene>
<name>A0A5N7KG44_9PSED</name>
<protein>
    <recommendedName>
        <fullName evidence="3">Replication initiation protein</fullName>
    </recommendedName>
</protein>
<dbReference type="EMBL" id="VUAZ01000015">
    <property type="protein sequence ID" value="MPR01177.1"/>
    <property type="molecule type" value="Genomic_DNA"/>
</dbReference>
<dbReference type="RefSeq" id="WP_152745516.1">
    <property type="nucleotide sequence ID" value="NZ_VUAZ01000015.1"/>
</dbReference>
<evidence type="ECO:0008006" key="3">
    <source>
        <dbReference type="Google" id="ProtNLM"/>
    </source>
</evidence>
<accession>A0A5N7KG44</accession>
<proteinExistence type="predicted"/>
<evidence type="ECO:0000313" key="2">
    <source>
        <dbReference type="Proteomes" id="UP000326112"/>
    </source>
</evidence>
<comment type="caution">
    <text evidence="1">The sequence shown here is derived from an EMBL/GenBank/DDBJ whole genome shotgun (WGS) entry which is preliminary data.</text>
</comment>
<sequence>MAVRDGVAVKDAGRDELAQLLNESKQSPRRDIWLWLYLYHFEKADLDPATCNGLTMRNTIAQCLTRKNDVRRRLSQEKDRFMVLDEHLKWIDGDERQYQWLLGRIEGITDLGPLRGLPRGAVHLAGRNRLIAMLDLWNADIADKADEIERLRREWLRHKAGDGAFAWFEDKKTGAKRCECAWEWLERNHQSMPRRQLPISSYEDLLIFFDRAKIERNEQKAIIQRIKQRWSRQQFGERTPDKKQVNVMLSTTVITLLDELAKTHDLKRGSFLERLITAEAKAGKYLTEIGKPLT</sequence>
<keyword evidence="2" id="KW-1185">Reference proteome</keyword>
<organism evidence="1 2">
    <name type="scientific">Pseudomonas kitaguniensis</name>
    <dbReference type="NCBI Taxonomy" id="2607908"/>
    <lineage>
        <taxon>Bacteria</taxon>
        <taxon>Pseudomonadati</taxon>
        <taxon>Pseudomonadota</taxon>
        <taxon>Gammaproteobacteria</taxon>
        <taxon>Pseudomonadales</taxon>
        <taxon>Pseudomonadaceae</taxon>
        <taxon>Pseudomonas</taxon>
    </lineage>
</organism>